<dbReference type="AlphaFoldDB" id="A0AAN6W5F4"/>
<proteinExistence type="predicted"/>
<reference evidence="1" key="1">
    <citation type="journal article" date="2023" name="Mol. Phylogenet. Evol.">
        <title>Genome-scale phylogeny and comparative genomics of the fungal order Sordariales.</title>
        <authorList>
            <person name="Hensen N."/>
            <person name="Bonometti L."/>
            <person name="Westerberg I."/>
            <person name="Brannstrom I.O."/>
            <person name="Guillou S."/>
            <person name="Cros-Aarteil S."/>
            <person name="Calhoun S."/>
            <person name="Haridas S."/>
            <person name="Kuo A."/>
            <person name="Mondo S."/>
            <person name="Pangilinan J."/>
            <person name="Riley R."/>
            <person name="LaButti K."/>
            <person name="Andreopoulos B."/>
            <person name="Lipzen A."/>
            <person name="Chen C."/>
            <person name="Yan M."/>
            <person name="Daum C."/>
            <person name="Ng V."/>
            <person name="Clum A."/>
            <person name="Steindorff A."/>
            <person name="Ohm R.A."/>
            <person name="Martin F."/>
            <person name="Silar P."/>
            <person name="Natvig D.O."/>
            <person name="Lalanne C."/>
            <person name="Gautier V."/>
            <person name="Ament-Velasquez S.L."/>
            <person name="Kruys A."/>
            <person name="Hutchinson M.I."/>
            <person name="Powell A.J."/>
            <person name="Barry K."/>
            <person name="Miller A.N."/>
            <person name="Grigoriev I.V."/>
            <person name="Debuchy R."/>
            <person name="Gladieux P."/>
            <person name="Hiltunen Thoren M."/>
            <person name="Johannesson H."/>
        </authorList>
    </citation>
    <scope>NUCLEOTIDE SEQUENCE</scope>
    <source>
        <strain evidence="1">CBS 892.96</strain>
    </source>
</reference>
<protein>
    <recommendedName>
        <fullName evidence="3">ATPase AAA-type core domain-containing protein</fullName>
    </recommendedName>
</protein>
<dbReference type="Gene3D" id="3.40.50.300">
    <property type="entry name" value="P-loop containing nucleotide triphosphate hydrolases"/>
    <property type="match status" value="1"/>
</dbReference>
<dbReference type="PANTHER" id="PTHR46411:SF4">
    <property type="entry name" value="AAA+ ATPASE DOMAIN-CONTAINING PROTEIN"/>
    <property type="match status" value="1"/>
</dbReference>
<organism evidence="1 2">
    <name type="scientific">Triangularia setosa</name>
    <dbReference type="NCBI Taxonomy" id="2587417"/>
    <lineage>
        <taxon>Eukaryota</taxon>
        <taxon>Fungi</taxon>
        <taxon>Dikarya</taxon>
        <taxon>Ascomycota</taxon>
        <taxon>Pezizomycotina</taxon>
        <taxon>Sordariomycetes</taxon>
        <taxon>Sordariomycetidae</taxon>
        <taxon>Sordariales</taxon>
        <taxon>Podosporaceae</taxon>
        <taxon>Triangularia</taxon>
    </lineage>
</organism>
<evidence type="ECO:0008006" key="3">
    <source>
        <dbReference type="Google" id="ProtNLM"/>
    </source>
</evidence>
<dbReference type="Proteomes" id="UP001302321">
    <property type="component" value="Unassembled WGS sequence"/>
</dbReference>
<reference evidence="1" key="2">
    <citation type="submission" date="2023-05" db="EMBL/GenBank/DDBJ databases">
        <authorList>
            <consortium name="Lawrence Berkeley National Laboratory"/>
            <person name="Steindorff A."/>
            <person name="Hensen N."/>
            <person name="Bonometti L."/>
            <person name="Westerberg I."/>
            <person name="Brannstrom I.O."/>
            <person name="Guillou S."/>
            <person name="Cros-Aarteil S."/>
            <person name="Calhoun S."/>
            <person name="Haridas S."/>
            <person name="Kuo A."/>
            <person name="Mondo S."/>
            <person name="Pangilinan J."/>
            <person name="Riley R."/>
            <person name="Labutti K."/>
            <person name="Andreopoulos B."/>
            <person name="Lipzen A."/>
            <person name="Chen C."/>
            <person name="Yanf M."/>
            <person name="Daum C."/>
            <person name="Ng V."/>
            <person name="Clum A."/>
            <person name="Ohm R."/>
            <person name="Martin F."/>
            <person name="Silar P."/>
            <person name="Natvig D."/>
            <person name="Lalanne C."/>
            <person name="Gautier V."/>
            <person name="Ament-Velasquez S.L."/>
            <person name="Kruys A."/>
            <person name="Hutchinson M.I."/>
            <person name="Powell A.J."/>
            <person name="Barry K."/>
            <person name="Miller A.N."/>
            <person name="Grigoriev I.V."/>
            <person name="Debuchy R."/>
            <person name="Gladieux P."/>
            <person name="Thoren M.H."/>
            <person name="Johannesson H."/>
        </authorList>
    </citation>
    <scope>NUCLEOTIDE SEQUENCE</scope>
    <source>
        <strain evidence="1">CBS 892.96</strain>
    </source>
</reference>
<gene>
    <name evidence="1" type="ORF">QBC36DRAFT_311961</name>
</gene>
<evidence type="ECO:0000313" key="1">
    <source>
        <dbReference type="EMBL" id="KAK4175481.1"/>
    </source>
</evidence>
<accession>A0AAN6W5F4</accession>
<name>A0AAN6W5F4_9PEZI</name>
<dbReference type="PANTHER" id="PTHR46411">
    <property type="entry name" value="FAMILY ATPASE, PUTATIVE-RELATED"/>
    <property type="match status" value="1"/>
</dbReference>
<comment type="caution">
    <text evidence="1">The sequence shown here is derived from an EMBL/GenBank/DDBJ whole genome shotgun (WGS) entry which is preliminary data.</text>
</comment>
<dbReference type="InterPro" id="IPR027417">
    <property type="entry name" value="P-loop_NTPase"/>
</dbReference>
<dbReference type="SUPFAM" id="SSF52540">
    <property type="entry name" value="P-loop containing nucleoside triphosphate hydrolases"/>
    <property type="match status" value="1"/>
</dbReference>
<keyword evidence="2" id="KW-1185">Reference proteome</keyword>
<evidence type="ECO:0000313" key="2">
    <source>
        <dbReference type="Proteomes" id="UP001302321"/>
    </source>
</evidence>
<sequence>MPGASHIHGRAYVDPASYYAQFHSTIPENATPTELDTIWPCVAADCHDKRPYPPPRFLYASCDLLDPAVVEDPVLHSTEHDTDHRYLLCDSLLYRIVLKSSTKQLCLSLRCIEYYRGILFLTTNRVGHFDDALISRIHVVIEYDQLSEDNRRQIWTQFFNKFIDERQNFSVTRRANLRMTP</sequence>
<dbReference type="EMBL" id="MU866232">
    <property type="protein sequence ID" value="KAK4175481.1"/>
    <property type="molecule type" value="Genomic_DNA"/>
</dbReference>